<comment type="caution">
    <text evidence="1">The sequence shown here is derived from an EMBL/GenBank/DDBJ whole genome shotgun (WGS) entry which is preliminary data.</text>
</comment>
<dbReference type="Proteomes" id="UP000585474">
    <property type="component" value="Unassembled WGS sequence"/>
</dbReference>
<organism evidence="1 2">
    <name type="scientific">Actinidia rufa</name>
    <dbReference type="NCBI Taxonomy" id="165716"/>
    <lineage>
        <taxon>Eukaryota</taxon>
        <taxon>Viridiplantae</taxon>
        <taxon>Streptophyta</taxon>
        <taxon>Embryophyta</taxon>
        <taxon>Tracheophyta</taxon>
        <taxon>Spermatophyta</taxon>
        <taxon>Magnoliopsida</taxon>
        <taxon>eudicotyledons</taxon>
        <taxon>Gunneridae</taxon>
        <taxon>Pentapetalae</taxon>
        <taxon>asterids</taxon>
        <taxon>Ericales</taxon>
        <taxon>Actinidiaceae</taxon>
        <taxon>Actinidia</taxon>
    </lineage>
</organism>
<dbReference type="AlphaFoldDB" id="A0A7J0E3W4"/>
<gene>
    <name evidence="1" type="ORF">Acr_01g0009190</name>
</gene>
<evidence type="ECO:0000313" key="1">
    <source>
        <dbReference type="EMBL" id="GFY81110.1"/>
    </source>
</evidence>
<name>A0A7J0E3W4_9ERIC</name>
<accession>A0A7J0E3W4</accession>
<reference evidence="1 2" key="1">
    <citation type="submission" date="2019-07" db="EMBL/GenBank/DDBJ databases">
        <title>De Novo Assembly of kiwifruit Actinidia rufa.</title>
        <authorList>
            <person name="Sugita-Konishi S."/>
            <person name="Sato K."/>
            <person name="Mori E."/>
            <person name="Abe Y."/>
            <person name="Kisaki G."/>
            <person name="Hamano K."/>
            <person name="Suezawa K."/>
            <person name="Otani M."/>
            <person name="Fukuda T."/>
            <person name="Manabe T."/>
            <person name="Gomi K."/>
            <person name="Tabuchi M."/>
            <person name="Akimitsu K."/>
            <person name="Kataoka I."/>
        </authorList>
    </citation>
    <scope>NUCLEOTIDE SEQUENCE [LARGE SCALE GENOMIC DNA]</scope>
    <source>
        <strain evidence="2">cv. Fuchu</strain>
    </source>
</reference>
<protein>
    <submittedName>
        <fullName evidence="1">Uncharacterized protein</fullName>
    </submittedName>
</protein>
<evidence type="ECO:0000313" key="2">
    <source>
        <dbReference type="Proteomes" id="UP000585474"/>
    </source>
</evidence>
<proteinExistence type="predicted"/>
<keyword evidence="2" id="KW-1185">Reference proteome</keyword>
<dbReference type="EMBL" id="BJWL01000001">
    <property type="protein sequence ID" value="GFY81110.1"/>
    <property type="molecule type" value="Genomic_DNA"/>
</dbReference>
<sequence length="140" mass="15445">MLKTLELPDTSNAGAEGTERAIVAGDTALPSSSMQFASGNIAPPTSMAENASVKASLRIIEEVEKPGRECVKCDHQEDGGSQLRWRHMIPMPNITGRPFEYLKIHLIRPPTTTISRVSDTDFVHKEIRILFDLIFASILL</sequence>